<dbReference type="Proteomes" id="UP000642284">
    <property type="component" value="Unassembled WGS sequence"/>
</dbReference>
<dbReference type="EMBL" id="JACTVJ010000010">
    <property type="protein sequence ID" value="MBC9714746.1"/>
    <property type="molecule type" value="Genomic_DNA"/>
</dbReference>
<comment type="caution">
    <text evidence="2">The sequence shown here is derived from an EMBL/GenBank/DDBJ whole genome shotgun (WGS) entry which is preliminary data.</text>
</comment>
<protein>
    <recommendedName>
        <fullName evidence="4">PH domain-containing protein</fullName>
    </recommendedName>
</protein>
<dbReference type="RefSeq" id="WP_187815220.1">
    <property type="nucleotide sequence ID" value="NZ_JACTVJ010000010.1"/>
</dbReference>
<sequence>MESRIETTGAGAEPPDPAARSTPAVHDRRWSGDLRDAALCSGSLLALLSLVDGADGGLTLPRAGAWAALAGLLFVVLLPPRVTAGHGWLASRNLLRTKRVRTDRLVSVRWIDGVSQRLLLRDLYGKRVEVDPEVLTANPDLWALVAQGARTSGELGLLTCGDTALRQLSRRIDSDTAHLLFKISGMK</sequence>
<accession>A0ABR7SJU5</accession>
<feature type="region of interest" description="Disordered" evidence="1">
    <location>
        <begin position="1"/>
        <end position="26"/>
    </location>
</feature>
<evidence type="ECO:0000256" key="1">
    <source>
        <dbReference type="SAM" id="MobiDB-lite"/>
    </source>
</evidence>
<organism evidence="2 3">
    <name type="scientific">Streptomyces polyasparticus</name>
    <dbReference type="NCBI Taxonomy" id="2767826"/>
    <lineage>
        <taxon>Bacteria</taxon>
        <taxon>Bacillati</taxon>
        <taxon>Actinomycetota</taxon>
        <taxon>Actinomycetes</taxon>
        <taxon>Kitasatosporales</taxon>
        <taxon>Streptomycetaceae</taxon>
        <taxon>Streptomyces</taxon>
    </lineage>
</organism>
<keyword evidence="3" id="KW-1185">Reference proteome</keyword>
<name>A0ABR7SJU5_9ACTN</name>
<reference evidence="2 3" key="1">
    <citation type="submission" date="2020-08" db="EMBL/GenBank/DDBJ databases">
        <title>Genemic of Streptomyces polyaspartic.</title>
        <authorList>
            <person name="Liu W."/>
        </authorList>
    </citation>
    <scope>NUCLEOTIDE SEQUENCE [LARGE SCALE GENOMIC DNA]</scope>
    <source>
        <strain evidence="2 3">TRM66268-LWL</strain>
    </source>
</reference>
<gene>
    <name evidence="2" type="ORF">H9Y04_19515</name>
</gene>
<evidence type="ECO:0008006" key="4">
    <source>
        <dbReference type="Google" id="ProtNLM"/>
    </source>
</evidence>
<evidence type="ECO:0000313" key="2">
    <source>
        <dbReference type="EMBL" id="MBC9714746.1"/>
    </source>
</evidence>
<evidence type="ECO:0000313" key="3">
    <source>
        <dbReference type="Proteomes" id="UP000642284"/>
    </source>
</evidence>
<proteinExistence type="predicted"/>